<dbReference type="InterPro" id="IPR007492">
    <property type="entry name" value="LytTR_DNA-bd_dom"/>
</dbReference>
<dbReference type="Pfam" id="PF00072">
    <property type="entry name" value="Response_reg"/>
    <property type="match status" value="1"/>
</dbReference>
<keyword evidence="1" id="KW-0597">Phosphoprotein</keyword>
<dbReference type="InterPro" id="IPR046947">
    <property type="entry name" value="LytR-like"/>
</dbReference>
<accession>A0A9X1TIV0</accession>
<gene>
    <name evidence="4" type="ORF">LXM26_30315</name>
</gene>
<feature type="domain" description="Response regulatory" evidence="2">
    <location>
        <begin position="3"/>
        <end position="116"/>
    </location>
</feature>
<reference evidence="4" key="1">
    <citation type="submission" date="2021-12" db="EMBL/GenBank/DDBJ databases">
        <title>Novel species in genus Dyadobacter.</title>
        <authorList>
            <person name="Ma C."/>
        </authorList>
    </citation>
    <scope>NUCLEOTIDE SEQUENCE</scope>
    <source>
        <strain evidence="4">LJ419</strain>
    </source>
</reference>
<evidence type="ECO:0000256" key="1">
    <source>
        <dbReference type="PROSITE-ProRule" id="PRU00169"/>
    </source>
</evidence>
<feature type="domain" description="HTH LytTR-type" evidence="3">
    <location>
        <begin position="189"/>
        <end position="255"/>
    </location>
</feature>
<keyword evidence="4" id="KW-0238">DNA-binding</keyword>
<dbReference type="SMART" id="SM00448">
    <property type="entry name" value="REC"/>
    <property type="match status" value="1"/>
</dbReference>
<dbReference type="InterPro" id="IPR011006">
    <property type="entry name" value="CheY-like_superfamily"/>
</dbReference>
<dbReference type="PROSITE" id="PS50930">
    <property type="entry name" value="HTH_LYTTR"/>
    <property type="match status" value="1"/>
</dbReference>
<dbReference type="RefSeq" id="WP_234658890.1">
    <property type="nucleotide sequence ID" value="NZ_CP094997.1"/>
</dbReference>
<dbReference type="GO" id="GO:0003677">
    <property type="term" value="F:DNA binding"/>
    <property type="evidence" value="ECO:0007669"/>
    <property type="project" value="UniProtKB-KW"/>
</dbReference>
<dbReference type="FunFam" id="3.40.50.2300:FF:000361">
    <property type="entry name" value="Two-component system response regulator"/>
    <property type="match status" value="1"/>
</dbReference>
<evidence type="ECO:0000313" key="4">
    <source>
        <dbReference type="EMBL" id="MCF0065844.1"/>
    </source>
</evidence>
<evidence type="ECO:0000259" key="3">
    <source>
        <dbReference type="PROSITE" id="PS50930"/>
    </source>
</evidence>
<protein>
    <submittedName>
        <fullName evidence="4">LytTR family DNA-binding domain-containing protein</fullName>
    </submittedName>
</protein>
<dbReference type="PANTHER" id="PTHR37299">
    <property type="entry name" value="TRANSCRIPTIONAL REGULATOR-RELATED"/>
    <property type="match status" value="1"/>
</dbReference>
<feature type="modified residue" description="4-aspartylphosphate" evidence="1">
    <location>
        <position position="56"/>
    </location>
</feature>
<dbReference type="Proteomes" id="UP001139000">
    <property type="component" value="Unassembled WGS sequence"/>
</dbReference>
<organism evidence="4 5">
    <name type="scientific">Dyadobacter chenwenxiniae</name>
    <dbReference type="NCBI Taxonomy" id="2906456"/>
    <lineage>
        <taxon>Bacteria</taxon>
        <taxon>Pseudomonadati</taxon>
        <taxon>Bacteroidota</taxon>
        <taxon>Cytophagia</taxon>
        <taxon>Cytophagales</taxon>
        <taxon>Spirosomataceae</taxon>
        <taxon>Dyadobacter</taxon>
    </lineage>
</organism>
<comment type="caution">
    <text evidence="4">The sequence shown here is derived from an EMBL/GenBank/DDBJ whole genome shotgun (WGS) entry which is preliminary data.</text>
</comment>
<name>A0A9X1TIV0_9BACT</name>
<sequence length="255" mass="29541">MMKAIIIEDESLVARELQRKIAIVASDIMVVKVLFSLEESIAWLKGNPHPDLMFMDIQLGDGVSFELMEHVKINCPVIFTTAYDEYAIRAFKVNGVDYLLKPVDETELKKATDKCRALLGDSYYLQSNLHQLLHAFAHPSQTEYKKKFLVCMRNQWIPVSTDDIACFAKDNIHFLYTLKGDRHVVDFTTMDEIEELLDPKKFFRANRQFIINIEAIHGIRMHENQKLTVALKSPLTMELDISREKAPAFKKWFDI</sequence>
<dbReference type="Gene3D" id="2.40.50.1020">
    <property type="entry name" value="LytTr DNA-binding domain"/>
    <property type="match status" value="1"/>
</dbReference>
<dbReference type="SUPFAM" id="SSF52172">
    <property type="entry name" value="CheY-like"/>
    <property type="match status" value="1"/>
</dbReference>
<dbReference type="Pfam" id="PF04397">
    <property type="entry name" value="LytTR"/>
    <property type="match status" value="1"/>
</dbReference>
<keyword evidence="5" id="KW-1185">Reference proteome</keyword>
<dbReference type="PROSITE" id="PS50110">
    <property type="entry name" value="RESPONSE_REGULATORY"/>
    <property type="match status" value="1"/>
</dbReference>
<dbReference type="Gene3D" id="3.40.50.2300">
    <property type="match status" value="1"/>
</dbReference>
<dbReference type="PANTHER" id="PTHR37299:SF1">
    <property type="entry name" value="STAGE 0 SPORULATION PROTEIN A HOMOLOG"/>
    <property type="match status" value="1"/>
</dbReference>
<dbReference type="InterPro" id="IPR001789">
    <property type="entry name" value="Sig_transdc_resp-reg_receiver"/>
</dbReference>
<evidence type="ECO:0000259" key="2">
    <source>
        <dbReference type="PROSITE" id="PS50110"/>
    </source>
</evidence>
<dbReference type="SMART" id="SM00850">
    <property type="entry name" value="LytTR"/>
    <property type="match status" value="1"/>
</dbReference>
<evidence type="ECO:0000313" key="5">
    <source>
        <dbReference type="Proteomes" id="UP001139000"/>
    </source>
</evidence>
<dbReference type="GO" id="GO:0000156">
    <property type="term" value="F:phosphorelay response regulator activity"/>
    <property type="evidence" value="ECO:0007669"/>
    <property type="project" value="InterPro"/>
</dbReference>
<proteinExistence type="predicted"/>
<dbReference type="AlphaFoldDB" id="A0A9X1TIV0"/>
<dbReference type="EMBL" id="JAJTTC010000016">
    <property type="protein sequence ID" value="MCF0065844.1"/>
    <property type="molecule type" value="Genomic_DNA"/>
</dbReference>